<dbReference type="EMBL" id="KI290927">
    <property type="protein sequence ID" value="ESA06954.1"/>
    <property type="molecule type" value="Genomic_DNA"/>
</dbReference>
<protein>
    <submittedName>
        <fullName evidence="1">Uncharacterized protein</fullName>
    </submittedName>
</protein>
<accession>U9TFL4</accession>
<name>U9TFL4_RHIID</name>
<evidence type="ECO:0000313" key="1">
    <source>
        <dbReference type="EMBL" id="ESA06954.1"/>
    </source>
</evidence>
<gene>
    <name evidence="1" type="ORF">GLOINDRAFT_33491</name>
</gene>
<dbReference type="HOGENOM" id="CLU_174219_0_0_1"/>
<organism evidence="1">
    <name type="scientific">Rhizophagus irregularis (strain DAOM 181602 / DAOM 197198 / MUCL 43194)</name>
    <name type="common">Arbuscular mycorrhizal fungus</name>
    <name type="synonym">Glomus intraradices</name>
    <dbReference type="NCBI Taxonomy" id="747089"/>
    <lineage>
        <taxon>Eukaryota</taxon>
        <taxon>Fungi</taxon>
        <taxon>Fungi incertae sedis</taxon>
        <taxon>Mucoromycota</taxon>
        <taxon>Glomeromycotina</taxon>
        <taxon>Glomeromycetes</taxon>
        <taxon>Glomerales</taxon>
        <taxon>Glomeraceae</taxon>
        <taxon>Rhizophagus</taxon>
    </lineage>
</organism>
<reference evidence="1" key="1">
    <citation type="submission" date="2013-07" db="EMBL/GenBank/DDBJ databases">
        <title>The genome of an arbuscular mycorrhizal fungus provides insights into the evolution of the oldest plant symbiosis.</title>
        <authorList>
            <consortium name="DOE Joint Genome Institute"/>
            <person name="Tisserant E."/>
            <person name="Malbreil M."/>
            <person name="Kuo A."/>
            <person name="Kohler A."/>
            <person name="Symeonidi A."/>
            <person name="Balestrini R."/>
            <person name="Charron P."/>
            <person name="Duensing N."/>
            <person name="Frei-dit-Frey N."/>
            <person name="Gianinazzi-Pearson V."/>
            <person name="Gilbert B."/>
            <person name="Handa Y."/>
            <person name="Hijri M."/>
            <person name="Kaul R."/>
            <person name="Kawaguchi M."/>
            <person name="Krajinski F."/>
            <person name="Lammers P."/>
            <person name="Lapierre D."/>
            <person name="Masclaux F.G."/>
            <person name="Murat C."/>
            <person name="Morin E."/>
            <person name="Ndikumana S."/>
            <person name="Pagni M."/>
            <person name="Petitpierre D."/>
            <person name="Requena N."/>
            <person name="Rosikiewicz P."/>
            <person name="Riley R."/>
            <person name="Saito K."/>
            <person name="San Clemente H."/>
            <person name="Shapiro H."/>
            <person name="van Tuinen D."/>
            <person name="Becard G."/>
            <person name="Bonfante P."/>
            <person name="Paszkowski U."/>
            <person name="Shachar-Hill Y."/>
            <person name="Young J.P."/>
            <person name="Sanders I.R."/>
            <person name="Henrissat B."/>
            <person name="Rensing S.A."/>
            <person name="Grigoriev I.V."/>
            <person name="Corradi N."/>
            <person name="Roux C."/>
            <person name="Martin F."/>
        </authorList>
    </citation>
    <scope>NUCLEOTIDE SEQUENCE</scope>
    <source>
        <strain evidence="1">DAOM 197198</strain>
    </source>
</reference>
<proteinExistence type="predicted"/>
<dbReference type="AlphaFoldDB" id="U9TFL4"/>
<sequence>MSTATENYIGYEALISYIIESKNWSYYGFLSHNRDTIIASLAQLTSSTFTSARHSFDVAWSNRFLDEAEELLDSNTFAELKKKPKLSLRAPMLCC</sequence>